<keyword evidence="1" id="KW-1133">Transmembrane helix</keyword>
<proteinExistence type="predicted"/>
<keyword evidence="3" id="KW-1185">Reference proteome</keyword>
<evidence type="ECO:0000256" key="1">
    <source>
        <dbReference type="SAM" id="Phobius"/>
    </source>
</evidence>
<organism evidence="2 3">
    <name type="scientific">Musa troglodytarum</name>
    <name type="common">fe'i banana</name>
    <dbReference type="NCBI Taxonomy" id="320322"/>
    <lineage>
        <taxon>Eukaryota</taxon>
        <taxon>Viridiplantae</taxon>
        <taxon>Streptophyta</taxon>
        <taxon>Embryophyta</taxon>
        <taxon>Tracheophyta</taxon>
        <taxon>Spermatophyta</taxon>
        <taxon>Magnoliopsida</taxon>
        <taxon>Liliopsida</taxon>
        <taxon>Zingiberales</taxon>
        <taxon>Musaceae</taxon>
        <taxon>Musa</taxon>
    </lineage>
</organism>
<accession>A0A9E7EMH0</accession>
<sequence length="116" mass="13124">MAAQDRDSKKRKHGGSATYRNVTTNIEKMVYHKWLPSSLFSSSVSWFYLLLYLRHPLKAQLRSQNKLAYISGYHANRMVIVSGHAHALVLIRHASLKDVVALHHNAKNSNSISIGN</sequence>
<protein>
    <submittedName>
        <fullName evidence="2">Uncharacterized protein</fullName>
    </submittedName>
</protein>
<dbReference type="EMBL" id="CP097503">
    <property type="protein sequence ID" value="URD79778.1"/>
    <property type="molecule type" value="Genomic_DNA"/>
</dbReference>
<dbReference type="AlphaFoldDB" id="A0A9E7EMH0"/>
<reference evidence="2" key="1">
    <citation type="submission" date="2022-05" db="EMBL/GenBank/DDBJ databases">
        <title>The Musa troglodytarum L. genome provides insights into the mechanism of non-climacteric behaviour and enrichment of carotenoids.</title>
        <authorList>
            <person name="Wang J."/>
        </authorList>
    </citation>
    <scope>NUCLEOTIDE SEQUENCE</scope>
    <source>
        <tissue evidence="2">Leaf</tissue>
    </source>
</reference>
<gene>
    <name evidence="2" type="ORF">MUK42_05944</name>
</gene>
<keyword evidence="1" id="KW-0812">Transmembrane</keyword>
<feature type="transmembrane region" description="Helical" evidence="1">
    <location>
        <begin position="34"/>
        <end position="53"/>
    </location>
</feature>
<evidence type="ECO:0000313" key="3">
    <source>
        <dbReference type="Proteomes" id="UP001055439"/>
    </source>
</evidence>
<dbReference type="Proteomes" id="UP001055439">
    <property type="component" value="Chromosome 10"/>
</dbReference>
<keyword evidence="1" id="KW-0472">Membrane</keyword>
<name>A0A9E7EMH0_9LILI</name>
<evidence type="ECO:0000313" key="2">
    <source>
        <dbReference type="EMBL" id="URD79778.1"/>
    </source>
</evidence>